<dbReference type="AlphaFoldDB" id="A0AA86Q3W2"/>
<accession>A0AA86Q3W2</accession>
<gene>
    <name evidence="3" type="ORF">HINF_LOCUS20637</name>
    <name evidence="2" type="ORF">HINF_LOCUS39454</name>
</gene>
<dbReference type="EMBL" id="CAXDID020000055">
    <property type="protein sequence ID" value="CAL6007428.1"/>
    <property type="molecule type" value="Genomic_DNA"/>
</dbReference>
<evidence type="ECO:0000313" key="4">
    <source>
        <dbReference type="Proteomes" id="UP001642409"/>
    </source>
</evidence>
<feature type="compositionally biased region" description="Low complexity" evidence="1">
    <location>
        <begin position="1"/>
        <end position="22"/>
    </location>
</feature>
<evidence type="ECO:0000313" key="3">
    <source>
        <dbReference type="EMBL" id="CAL6007428.1"/>
    </source>
</evidence>
<evidence type="ECO:0000313" key="2">
    <source>
        <dbReference type="EMBL" id="CAI9951809.1"/>
    </source>
</evidence>
<evidence type="ECO:0000256" key="1">
    <source>
        <dbReference type="SAM" id="MobiDB-lite"/>
    </source>
</evidence>
<reference evidence="2" key="1">
    <citation type="submission" date="2023-06" db="EMBL/GenBank/DDBJ databases">
        <authorList>
            <person name="Kurt Z."/>
        </authorList>
    </citation>
    <scope>NUCLEOTIDE SEQUENCE</scope>
</reference>
<name>A0AA86Q3W2_9EUKA</name>
<dbReference type="EMBL" id="CATOUU010000825">
    <property type="protein sequence ID" value="CAI9951809.1"/>
    <property type="molecule type" value="Genomic_DNA"/>
</dbReference>
<keyword evidence="4" id="KW-1185">Reference proteome</keyword>
<comment type="caution">
    <text evidence="2">The sequence shown here is derived from an EMBL/GenBank/DDBJ whole genome shotgun (WGS) entry which is preliminary data.</text>
</comment>
<sequence>MEVKQKQIQQKLNNKSSPSLSLRKQKKLSLRCSEEANSKNPFFDDTLELMRNSPVIRTPTHETRKSVFSPVSNNSNDFEESVFINRLNFMRKCVVYEFKDQKDRKDVENVDFVDYVDAEVQEI</sequence>
<organism evidence="2">
    <name type="scientific">Hexamita inflata</name>
    <dbReference type="NCBI Taxonomy" id="28002"/>
    <lineage>
        <taxon>Eukaryota</taxon>
        <taxon>Metamonada</taxon>
        <taxon>Diplomonadida</taxon>
        <taxon>Hexamitidae</taxon>
        <taxon>Hexamitinae</taxon>
        <taxon>Hexamita</taxon>
    </lineage>
</organism>
<dbReference type="Proteomes" id="UP001642409">
    <property type="component" value="Unassembled WGS sequence"/>
</dbReference>
<reference evidence="3 4" key="2">
    <citation type="submission" date="2024-07" db="EMBL/GenBank/DDBJ databases">
        <authorList>
            <person name="Akdeniz Z."/>
        </authorList>
    </citation>
    <scope>NUCLEOTIDE SEQUENCE [LARGE SCALE GENOMIC DNA]</scope>
</reference>
<feature type="region of interest" description="Disordered" evidence="1">
    <location>
        <begin position="1"/>
        <end position="25"/>
    </location>
</feature>
<protein>
    <submittedName>
        <fullName evidence="3">Hypothetical_protein</fullName>
    </submittedName>
</protein>
<proteinExistence type="predicted"/>